<feature type="compositionally biased region" description="Polar residues" evidence="1">
    <location>
        <begin position="463"/>
        <end position="474"/>
    </location>
</feature>
<accession>A0A9P6IT24</accession>
<reference evidence="2" key="1">
    <citation type="journal article" date="2020" name="Fungal Divers.">
        <title>Resolving the Mortierellaceae phylogeny through synthesis of multi-gene phylogenetics and phylogenomics.</title>
        <authorList>
            <person name="Vandepol N."/>
            <person name="Liber J."/>
            <person name="Desiro A."/>
            <person name="Na H."/>
            <person name="Kennedy M."/>
            <person name="Barry K."/>
            <person name="Grigoriev I.V."/>
            <person name="Miller A.N."/>
            <person name="O'Donnell K."/>
            <person name="Stajich J.E."/>
            <person name="Bonito G."/>
        </authorList>
    </citation>
    <scope>NUCLEOTIDE SEQUENCE</scope>
    <source>
        <strain evidence="2">MES-2147</strain>
    </source>
</reference>
<feature type="compositionally biased region" description="Low complexity" evidence="1">
    <location>
        <begin position="365"/>
        <end position="382"/>
    </location>
</feature>
<feature type="region of interest" description="Disordered" evidence="1">
    <location>
        <begin position="365"/>
        <end position="474"/>
    </location>
</feature>
<organism evidence="2 3">
    <name type="scientific">Modicella reniformis</name>
    <dbReference type="NCBI Taxonomy" id="1440133"/>
    <lineage>
        <taxon>Eukaryota</taxon>
        <taxon>Fungi</taxon>
        <taxon>Fungi incertae sedis</taxon>
        <taxon>Mucoromycota</taxon>
        <taxon>Mortierellomycotina</taxon>
        <taxon>Mortierellomycetes</taxon>
        <taxon>Mortierellales</taxon>
        <taxon>Mortierellaceae</taxon>
        <taxon>Modicella</taxon>
    </lineage>
</organism>
<protein>
    <submittedName>
        <fullName evidence="2">Uncharacterized protein</fullName>
    </submittedName>
</protein>
<evidence type="ECO:0000256" key="1">
    <source>
        <dbReference type="SAM" id="MobiDB-lite"/>
    </source>
</evidence>
<feature type="region of interest" description="Disordered" evidence="1">
    <location>
        <begin position="127"/>
        <end position="167"/>
    </location>
</feature>
<feature type="compositionally biased region" description="Low complexity" evidence="1">
    <location>
        <begin position="54"/>
        <end position="80"/>
    </location>
</feature>
<feature type="compositionally biased region" description="Low complexity" evidence="1">
    <location>
        <begin position="138"/>
        <end position="154"/>
    </location>
</feature>
<feature type="region of interest" description="Disordered" evidence="1">
    <location>
        <begin position="47"/>
        <end position="113"/>
    </location>
</feature>
<dbReference type="Proteomes" id="UP000749646">
    <property type="component" value="Unassembled WGS sequence"/>
</dbReference>
<feature type="compositionally biased region" description="Low complexity" evidence="1">
    <location>
        <begin position="320"/>
        <end position="337"/>
    </location>
</feature>
<dbReference type="OrthoDB" id="2448566at2759"/>
<proteinExistence type="predicted"/>
<comment type="caution">
    <text evidence="2">The sequence shown here is derived from an EMBL/GenBank/DDBJ whole genome shotgun (WGS) entry which is preliminary data.</text>
</comment>
<evidence type="ECO:0000313" key="3">
    <source>
        <dbReference type="Proteomes" id="UP000749646"/>
    </source>
</evidence>
<keyword evidence="3" id="KW-1185">Reference proteome</keyword>
<evidence type="ECO:0000313" key="2">
    <source>
        <dbReference type="EMBL" id="KAF9946758.1"/>
    </source>
</evidence>
<gene>
    <name evidence="2" type="ORF">BGZ65_009419</name>
</gene>
<feature type="compositionally biased region" description="Low complexity" evidence="1">
    <location>
        <begin position="406"/>
        <end position="437"/>
    </location>
</feature>
<sequence>MNKSVFMEELSRKWSFCRLSEFFQCMDPASGISHRFKCRLLKESALKEERNQRQPAAASKTAPATSKQQQQLQHQNQSQQTPVRNTEEPARQSEVMPLSPMDHAVPDTTTTSDVIDDAGDVVMMESEVDEAQQRNEDSPSIATFSTSSSLSATLSPPPPSSSSPLQATSIAQEIRVACDSISLHPFDNSENPMEGTDNGVRSTALSAPTNINLLQCDQASYRPLQPYTHADYNDDMHSGLSRGCKNSDGSHQHCRAQTVEAIMSRSLRVDGSNGSLLNPSSSTSSSATPSPTSTSAASASLSTLTLAESGMESGTSRPMSQLPSQHHQQHYQPHLPYSSTFTTPGLYRHVTTLSTSAVSSVATLPSSSTPVAASPSTTTLSVHANGGQRHNHDSTSAKRKNSLGVSLTPPSHCSSFSSTSSSSGSASSTDSSVSSSSGIFPGARRTSTSTSTTNEDLKRLRCSRQNSTSSTSGI</sequence>
<feature type="compositionally biased region" description="Low complexity" evidence="1">
    <location>
        <begin position="275"/>
        <end position="307"/>
    </location>
</feature>
<feature type="region of interest" description="Disordered" evidence="1">
    <location>
        <begin position="270"/>
        <end position="337"/>
    </location>
</feature>
<dbReference type="AlphaFoldDB" id="A0A9P6IT24"/>
<dbReference type="EMBL" id="JAAAHW010007695">
    <property type="protein sequence ID" value="KAF9946758.1"/>
    <property type="molecule type" value="Genomic_DNA"/>
</dbReference>
<name>A0A9P6IT24_9FUNG</name>